<accession>A0A3G2KJK5</accession>
<sequence length="137" mass="14832">MTDSAVLFPDPQKAVRDLLRLVLQDRPELVAQGVTVSTKAPPGTSPKLPYVQVRSDGRFRDSRLNGRASVRIIVWHTDEGYGEELAGLCEALLLAATSPEIRGFSPLTGPMPTGDPDTGAPMSYFTLSARLRPVQIS</sequence>
<dbReference type="KEGG" id="vg:55006859"/>
<evidence type="ECO:0000313" key="1">
    <source>
        <dbReference type="EMBL" id="AYN59099.1"/>
    </source>
</evidence>
<dbReference type="RefSeq" id="YP_009815630.1">
    <property type="nucleotide sequence ID" value="NC_048097.1"/>
</dbReference>
<gene>
    <name evidence="1" type="primary">12</name>
    <name evidence="1" type="ORF">PBI_YANG_12</name>
</gene>
<name>A0A3G2KJK5_9CAUD</name>
<evidence type="ECO:0000313" key="2">
    <source>
        <dbReference type="Proteomes" id="UP000273593"/>
    </source>
</evidence>
<protein>
    <submittedName>
        <fullName evidence="1">Tail terminator</fullName>
    </submittedName>
</protein>
<organism evidence="1 2">
    <name type="scientific">Arthrobacter phage Yang</name>
    <dbReference type="NCBI Taxonomy" id="2419970"/>
    <lineage>
        <taxon>Viruses</taxon>
        <taxon>Duplodnaviria</taxon>
        <taxon>Heunggongvirae</taxon>
        <taxon>Uroviricota</taxon>
        <taxon>Caudoviricetes</taxon>
        <taxon>Casidaviridae</taxon>
        <taxon>Yangvirus</taxon>
        <taxon>Yangvirus yang</taxon>
        <taxon>Arthobacter virus Yang</taxon>
    </lineage>
</organism>
<dbReference type="Proteomes" id="UP000273593">
    <property type="component" value="Segment"/>
</dbReference>
<dbReference type="GeneID" id="55006859"/>
<dbReference type="EMBL" id="MH834629">
    <property type="protein sequence ID" value="AYN59099.1"/>
    <property type="molecule type" value="Genomic_DNA"/>
</dbReference>
<proteinExistence type="predicted"/>
<keyword evidence="2" id="KW-1185">Reference proteome</keyword>
<reference evidence="2" key="1">
    <citation type="submission" date="2018-09" db="EMBL/GenBank/DDBJ databases">
        <authorList>
            <person name="Rimple P.A."/>
            <person name="Stoner T.H."/>
            <person name="Garlena R.A."/>
            <person name="Russell D.A."/>
            <person name="Pope W.H."/>
            <person name="Jacobs-Sera D."/>
            <person name="Hatfull G.F."/>
        </authorList>
    </citation>
    <scope>NUCLEOTIDE SEQUENCE [LARGE SCALE GENOMIC DNA]</scope>
</reference>